<dbReference type="EMBL" id="DMBR01000021">
    <property type="protein sequence ID" value="HAE93066.1"/>
    <property type="molecule type" value="Genomic_DNA"/>
</dbReference>
<dbReference type="PATRIC" id="fig|1280948.3.peg.3334"/>
<dbReference type="Proteomes" id="UP000024547">
    <property type="component" value="Unassembled WGS sequence"/>
</dbReference>
<comment type="caution">
    <text evidence="2">The sequence shown here is derived from an EMBL/GenBank/DDBJ whole genome shotgun (WGS) entry which is preliminary data.</text>
</comment>
<dbReference type="OrthoDB" id="7617491at2"/>
<reference evidence="1 4" key="2">
    <citation type="journal article" date="2018" name="Nat. Biotechnol.">
        <title>A standardized bacterial taxonomy based on genome phylogeny substantially revises the tree of life.</title>
        <authorList>
            <person name="Parks D.H."/>
            <person name="Chuvochina M."/>
            <person name="Waite D.W."/>
            <person name="Rinke C."/>
            <person name="Skarshewski A."/>
            <person name="Chaumeil P.A."/>
            <person name="Hugenholtz P."/>
        </authorList>
    </citation>
    <scope>NUCLEOTIDE SEQUENCE [LARGE SCALE GENOMIC DNA]</scope>
    <source>
        <strain evidence="1">UBA8557</strain>
    </source>
</reference>
<protein>
    <submittedName>
        <fullName evidence="1">DUF3089 domain-containing protein</fullName>
    </submittedName>
</protein>
<dbReference type="STRING" id="1280948.HY36_11065"/>
<gene>
    <name evidence="1" type="ORF">DCG65_00800</name>
    <name evidence="2" type="ORF">HY36_11065</name>
</gene>
<dbReference type="EMBL" id="AWFH01000062">
    <property type="protein sequence ID" value="KCZ58040.1"/>
    <property type="molecule type" value="Genomic_DNA"/>
</dbReference>
<dbReference type="Pfam" id="PF11288">
    <property type="entry name" value="DUF3089"/>
    <property type="match status" value="1"/>
</dbReference>
<evidence type="ECO:0000313" key="1">
    <source>
        <dbReference type="EMBL" id="HAE93066.1"/>
    </source>
</evidence>
<dbReference type="eggNOG" id="COG2267">
    <property type="taxonomic scope" value="Bacteria"/>
</dbReference>
<accession>A0A059DWB3</accession>
<evidence type="ECO:0000313" key="2">
    <source>
        <dbReference type="EMBL" id="KCZ58040.1"/>
    </source>
</evidence>
<proteinExistence type="predicted"/>
<organism evidence="2 3">
    <name type="scientific">Hyphomonas atlantica</name>
    <dbReference type="NCBI Taxonomy" id="1280948"/>
    <lineage>
        <taxon>Bacteria</taxon>
        <taxon>Pseudomonadati</taxon>
        <taxon>Pseudomonadota</taxon>
        <taxon>Alphaproteobacteria</taxon>
        <taxon>Hyphomonadales</taxon>
        <taxon>Hyphomonadaceae</taxon>
        <taxon>Hyphomonas</taxon>
    </lineage>
</organism>
<dbReference type="InterPro" id="IPR021440">
    <property type="entry name" value="DUF3089"/>
</dbReference>
<evidence type="ECO:0000313" key="4">
    <source>
        <dbReference type="Proteomes" id="UP000259173"/>
    </source>
</evidence>
<dbReference type="RefSeq" id="WP_035555163.1">
    <property type="nucleotide sequence ID" value="NZ_AWFH01000062.1"/>
</dbReference>
<sequence length="276" mass="30312">MKRLTVLIALAAVLAIGAGPWVWNTFISPRPQLELDPMKYTEDSSWSALPVQEPEAVWSGGWGVDVFLISEDSALSGTTQVALQKKEQRGRRQAQSLKSSFEKIGEVYAPLYRDAAVHDDVTRAFETYLRRDNRGRALIIAHDRPVPDAILARLEQDSSLRGRFGGFLSISDTKDGIPSLSTSASESGNSDPTPYCNERLNDVTSCQIVVPAHREKGLWVLTSEGVPGGEIVASFPEWLEANVGKMAEPLGDFEEVEIVDIRRPGETEENSAADEN</sequence>
<reference evidence="2 3" key="1">
    <citation type="journal article" date="2014" name="Antonie Van Leeuwenhoek">
        <title>Hyphomonas beringensis sp. nov. and Hyphomonas chukchiensis sp. nov., isolated from surface seawater of the Bering Sea and Chukchi Sea.</title>
        <authorList>
            <person name="Li C."/>
            <person name="Lai Q."/>
            <person name="Li G."/>
            <person name="Dong C."/>
            <person name="Wang J."/>
            <person name="Liao Y."/>
            <person name="Shao Z."/>
        </authorList>
    </citation>
    <scope>NUCLEOTIDE SEQUENCE [LARGE SCALE GENOMIC DNA]</scope>
    <source>
        <strain evidence="2 3">22II1-22F38</strain>
    </source>
</reference>
<dbReference type="GeneID" id="92500953"/>
<dbReference type="AlphaFoldDB" id="A0A059DWB3"/>
<keyword evidence="3" id="KW-1185">Reference proteome</keyword>
<evidence type="ECO:0000313" key="3">
    <source>
        <dbReference type="Proteomes" id="UP000024547"/>
    </source>
</evidence>
<dbReference type="Proteomes" id="UP000259173">
    <property type="component" value="Unassembled WGS sequence"/>
</dbReference>
<name>A0A059DWB3_9PROT</name>